<name>A0ABU5NC21_9RICK</name>
<evidence type="ECO:0000259" key="1">
    <source>
        <dbReference type="Pfam" id="PF17926"/>
    </source>
</evidence>
<dbReference type="EMBL" id="JARJFB010000040">
    <property type="protein sequence ID" value="MEA0970727.1"/>
    <property type="molecule type" value="Genomic_DNA"/>
</dbReference>
<sequence length="108" mass="12540">MVTLRFDFYTQNPDIIRLILFQKLEANSKKLEGVPDNKYNDISVQVKQLQDNGEIRKDIDADFASYLIFTNAVNLLIDQYKGVNKSSTKDKEQYLKTIINFLYNALKA</sequence>
<reference evidence="2 3" key="1">
    <citation type="submission" date="2023-03" db="EMBL/GenBank/DDBJ databases">
        <title>Host association and intracellularity evolved multiple times independently in the Rickettsiales.</title>
        <authorList>
            <person name="Castelli M."/>
            <person name="Nardi T."/>
            <person name="Gammuto L."/>
            <person name="Bellinzona G."/>
            <person name="Sabaneyeva E."/>
            <person name="Potekhin A."/>
            <person name="Serra V."/>
            <person name="Petroni G."/>
            <person name="Sassera D."/>
        </authorList>
    </citation>
    <scope>NUCLEOTIDE SEQUENCE [LARGE SCALE GENOMIC DNA]</scope>
    <source>
        <strain evidence="2 3">Sr 2-6</strain>
    </source>
</reference>
<dbReference type="Pfam" id="PF17926">
    <property type="entry name" value="TetR_C_21"/>
    <property type="match status" value="1"/>
</dbReference>
<accession>A0ABU5NC21</accession>
<evidence type="ECO:0000313" key="3">
    <source>
        <dbReference type="Proteomes" id="UP001291687"/>
    </source>
</evidence>
<proteinExistence type="predicted"/>
<comment type="caution">
    <text evidence="2">The sequence shown here is derived from an EMBL/GenBank/DDBJ whole genome shotgun (WGS) entry which is preliminary data.</text>
</comment>
<evidence type="ECO:0000313" key="2">
    <source>
        <dbReference type="EMBL" id="MEA0970727.1"/>
    </source>
</evidence>
<dbReference type="SUPFAM" id="SSF48498">
    <property type="entry name" value="Tetracyclin repressor-like, C-terminal domain"/>
    <property type="match status" value="1"/>
</dbReference>
<protein>
    <recommendedName>
        <fullName evidence="1">HTH-type transcriptional repressor Sco4008 C-terminal domain-containing protein</fullName>
    </recommendedName>
</protein>
<dbReference type="InterPro" id="IPR041467">
    <property type="entry name" value="Sco4008_C"/>
</dbReference>
<feature type="domain" description="HTH-type transcriptional repressor Sco4008 C-terminal" evidence="1">
    <location>
        <begin position="6"/>
        <end position="72"/>
    </location>
</feature>
<gene>
    <name evidence="2" type="ORF">Megvenef_00695</name>
</gene>
<dbReference type="Proteomes" id="UP001291687">
    <property type="component" value="Unassembled WGS sequence"/>
</dbReference>
<dbReference type="InterPro" id="IPR036271">
    <property type="entry name" value="Tet_transcr_reg_TetR-rel_C_sf"/>
</dbReference>
<keyword evidence="3" id="KW-1185">Reference proteome</keyword>
<dbReference type="Gene3D" id="1.10.357.10">
    <property type="entry name" value="Tetracycline Repressor, domain 2"/>
    <property type="match status" value="1"/>
</dbReference>
<organism evidence="2 3">
    <name type="scientific">Candidatus Megaera venefica</name>
    <dbReference type="NCBI Taxonomy" id="2055910"/>
    <lineage>
        <taxon>Bacteria</taxon>
        <taxon>Pseudomonadati</taxon>
        <taxon>Pseudomonadota</taxon>
        <taxon>Alphaproteobacteria</taxon>
        <taxon>Rickettsiales</taxon>
        <taxon>Rickettsiaceae</taxon>
        <taxon>Candidatus Megaera</taxon>
    </lineage>
</organism>